<feature type="transmembrane region" description="Helical" evidence="12">
    <location>
        <begin position="129"/>
        <end position="150"/>
    </location>
</feature>
<proteinExistence type="inferred from homology"/>
<organism evidence="13">
    <name type="scientific">Pleurostomum flabellatum</name>
    <dbReference type="NCBI Taxonomy" id="405751"/>
    <lineage>
        <taxon>Eukaryota</taxon>
        <taxon>Discoba</taxon>
        <taxon>Heterolobosea</taxon>
        <taxon>Tulamoebidae</taxon>
        <taxon>Pleurostomum</taxon>
    </lineage>
</organism>
<dbReference type="RefSeq" id="YP_010049295.1">
    <property type="nucleotide sequence ID" value="NC_054363.1"/>
</dbReference>
<keyword evidence="3" id="KW-0813">Transport</keyword>
<dbReference type="Pfam" id="PF00119">
    <property type="entry name" value="ATP-synt_A"/>
    <property type="match status" value="1"/>
</dbReference>
<keyword evidence="13" id="KW-0496">Mitochondrion</keyword>
<feature type="transmembrane region" description="Helical" evidence="12">
    <location>
        <begin position="162"/>
        <end position="180"/>
    </location>
</feature>
<dbReference type="HAMAP" id="MF_01393">
    <property type="entry name" value="ATP_synth_a_bact"/>
    <property type="match status" value="1"/>
</dbReference>
<feature type="transmembrane region" description="Helical" evidence="12">
    <location>
        <begin position="96"/>
        <end position="117"/>
    </location>
</feature>
<evidence type="ECO:0000256" key="11">
    <source>
        <dbReference type="RuleBase" id="RU004450"/>
    </source>
</evidence>
<feature type="transmembrane region" description="Helical" evidence="12">
    <location>
        <begin position="38"/>
        <end position="58"/>
    </location>
</feature>
<evidence type="ECO:0000256" key="1">
    <source>
        <dbReference type="ARBA" id="ARBA00004141"/>
    </source>
</evidence>
<dbReference type="PROSITE" id="PS00449">
    <property type="entry name" value="ATPASE_A"/>
    <property type="match status" value="1"/>
</dbReference>
<keyword evidence="5 12" id="KW-0812">Transmembrane</keyword>
<feature type="transmembrane region" description="Helical" evidence="12">
    <location>
        <begin position="70"/>
        <end position="90"/>
    </location>
</feature>
<evidence type="ECO:0000256" key="9">
    <source>
        <dbReference type="ARBA" id="ARBA00023136"/>
    </source>
</evidence>
<dbReference type="InterPro" id="IPR035908">
    <property type="entry name" value="F0_ATP_A_sf"/>
</dbReference>
<dbReference type="CDD" id="cd00310">
    <property type="entry name" value="ATP-synt_Fo_a_6"/>
    <property type="match status" value="1"/>
</dbReference>
<evidence type="ECO:0000256" key="10">
    <source>
        <dbReference type="ARBA" id="ARBA00023310"/>
    </source>
</evidence>
<comment type="similarity">
    <text evidence="2">Belongs to the ATPase A chain family.</text>
</comment>
<dbReference type="NCBIfam" id="TIGR01131">
    <property type="entry name" value="ATP_synt_6_or_A"/>
    <property type="match status" value="1"/>
</dbReference>
<dbReference type="InterPro" id="IPR023011">
    <property type="entry name" value="ATP_synth_F0_asu_AS"/>
</dbReference>
<evidence type="ECO:0000256" key="3">
    <source>
        <dbReference type="ARBA" id="ARBA00022448"/>
    </source>
</evidence>
<dbReference type="EMBL" id="MT843578">
    <property type="protein sequence ID" value="QPL15610.1"/>
    <property type="molecule type" value="Genomic_DNA"/>
</dbReference>
<name>A0A7T0Q534_9EUKA</name>
<dbReference type="SUPFAM" id="SSF81336">
    <property type="entry name" value="F1F0 ATP synthase subunit A"/>
    <property type="match status" value="1"/>
</dbReference>
<protein>
    <recommendedName>
        <fullName evidence="11">ATP synthase subunit a</fullName>
    </recommendedName>
</protein>
<dbReference type="PRINTS" id="PR00123">
    <property type="entry name" value="ATPASEA"/>
</dbReference>
<feature type="transmembrane region" description="Helical" evidence="12">
    <location>
        <begin position="223"/>
        <end position="256"/>
    </location>
</feature>
<keyword evidence="4" id="KW-0138">CF(0)</keyword>
<accession>A0A7T0Q534</accession>
<dbReference type="InterPro" id="IPR000568">
    <property type="entry name" value="ATP_synth_F0_asu"/>
</dbReference>
<evidence type="ECO:0000256" key="2">
    <source>
        <dbReference type="ARBA" id="ARBA00006810"/>
    </source>
</evidence>
<evidence type="ECO:0000256" key="8">
    <source>
        <dbReference type="ARBA" id="ARBA00023065"/>
    </source>
</evidence>
<dbReference type="PANTHER" id="PTHR11410">
    <property type="entry name" value="ATP SYNTHASE SUBUNIT A"/>
    <property type="match status" value="1"/>
</dbReference>
<geneLocation type="mitochondrion" evidence="13"/>
<dbReference type="GO" id="GO:0005743">
    <property type="term" value="C:mitochondrial inner membrane"/>
    <property type="evidence" value="ECO:0007669"/>
    <property type="project" value="UniProtKB-SubCell"/>
</dbReference>
<reference evidence="13" key="1">
    <citation type="journal article" date="2021" name="Genome Biol.">
        <title>Evolutionary history of mitochondrial genomes in Discoba, including the extreme halophile Pleurostomum flabellatum (Heterolobosea).</title>
        <authorList>
            <person name="Ettahi K."/>
            <person name="Lhee D.H."/>
            <person name="Sung J.Y."/>
            <person name="Simpson A.G.B."/>
            <person name="Park J.S."/>
            <person name="Yoon H.S."/>
        </authorList>
    </citation>
    <scope>NUCLEOTIDE SEQUENCE</scope>
</reference>
<evidence type="ECO:0000256" key="7">
    <source>
        <dbReference type="ARBA" id="ARBA00022989"/>
    </source>
</evidence>
<evidence type="ECO:0000313" key="13">
    <source>
        <dbReference type="EMBL" id="QPL15610.1"/>
    </source>
</evidence>
<evidence type="ECO:0000256" key="4">
    <source>
        <dbReference type="ARBA" id="ARBA00022547"/>
    </source>
</evidence>
<keyword evidence="6" id="KW-0375">Hydrogen ion transport</keyword>
<keyword evidence="9 12" id="KW-0472">Membrane</keyword>
<evidence type="ECO:0000256" key="12">
    <source>
        <dbReference type="SAM" id="Phobius"/>
    </source>
</evidence>
<keyword evidence="8" id="KW-0406">Ion transport</keyword>
<dbReference type="Gene3D" id="1.20.120.220">
    <property type="entry name" value="ATP synthase, F0 complex, subunit A"/>
    <property type="match status" value="1"/>
</dbReference>
<keyword evidence="10" id="KW-0066">ATP synthesis</keyword>
<dbReference type="PANTHER" id="PTHR11410:SF0">
    <property type="entry name" value="ATP SYNTHASE SUBUNIT A"/>
    <property type="match status" value="1"/>
</dbReference>
<sequence>MYNFTLSGETYSWVCNPFEQFEIEKYVERYCDYFLTDTTFLCLIFIFSIQLMTVGSVLKNSFFDDRNQTQFFALLYSIYKFIYQMLYSYIEEKTDFYFPFFFYLFFFFTIINIVGILPFSFTVFSHLNLTFTMSFFIWWSIVLLGFYSYGLHFFEFFFAEGVPFRLVPFLALIELISFLFRSVSLALRLFANLVAGHILLDTVSLFIYNILQPSIVNFNGIFISILPIFLCFVLVCFECVVAVLQAYIFVILSIIYLKDIYAFH</sequence>
<evidence type="ECO:0000256" key="5">
    <source>
        <dbReference type="ARBA" id="ARBA00022692"/>
    </source>
</evidence>
<dbReference type="AlphaFoldDB" id="A0A7T0Q534"/>
<dbReference type="GO" id="GO:0046933">
    <property type="term" value="F:proton-transporting ATP synthase activity, rotational mechanism"/>
    <property type="evidence" value="ECO:0007669"/>
    <property type="project" value="TreeGrafter"/>
</dbReference>
<feature type="transmembrane region" description="Helical" evidence="12">
    <location>
        <begin position="189"/>
        <end position="211"/>
    </location>
</feature>
<dbReference type="InterPro" id="IPR045083">
    <property type="entry name" value="ATP_synth_F0_asu_bact/mt"/>
</dbReference>
<dbReference type="GeneID" id="63660933"/>
<gene>
    <name evidence="13" type="primary">ATP6</name>
</gene>
<keyword evidence="7 12" id="KW-1133">Transmembrane helix</keyword>
<evidence type="ECO:0000256" key="6">
    <source>
        <dbReference type="ARBA" id="ARBA00022781"/>
    </source>
</evidence>
<comment type="subcellular location">
    <subcellularLocation>
        <location evidence="1">Membrane</location>
        <topology evidence="1">Multi-pass membrane protein</topology>
    </subcellularLocation>
    <subcellularLocation>
        <location evidence="11">Mitochondrion inner membrane</location>
        <topology evidence="11">Multi-pass membrane protein</topology>
    </subcellularLocation>
</comment>
<dbReference type="GO" id="GO:0045259">
    <property type="term" value="C:proton-transporting ATP synthase complex"/>
    <property type="evidence" value="ECO:0007669"/>
    <property type="project" value="UniProtKB-KW"/>
</dbReference>